<dbReference type="Pfam" id="PF20578">
    <property type="entry name" value="aBig_2"/>
    <property type="match status" value="2"/>
</dbReference>
<proteinExistence type="predicted"/>
<feature type="domain" description="Atrophied bacterial Ig" evidence="3">
    <location>
        <begin position="197"/>
        <end position="283"/>
    </location>
</feature>
<gene>
    <name evidence="4" type="ORF">DQG23_19855</name>
</gene>
<dbReference type="EMBL" id="QMFB01000011">
    <property type="protein sequence ID" value="RAV19708.1"/>
    <property type="molecule type" value="Genomic_DNA"/>
</dbReference>
<dbReference type="Proteomes" id="UP000250369">
    <property type="component" value="Unassembled WGS sequence"/>
</dbReference>
<dbReference type="InterPro" id="IPR015943">
    <property type="entry name" value="WD40/YVTN_repeat-like_dom_sf"/>
</dbReference>
<dbReference type="InterPro" id="IPR046780">
    <property type="entry name" value="aBig_2"/>
</dbReference>
<dbReference type="InterPro" id="IPR003305">
    <property type="entry name" value="CenC_carb-bd"/>
</dbReference>
<dbReference type="Gene3D" id="2.60.120.260">
    <property type="entry name" value="Galactose-binding domain-like"/>
    <property type="match status" value="5"/>
</dbReference>
<accession>A0A329MJG8</accession>
<dbReference type="RefSeq" id="WP_113032613.1">
    <property type="nucleotide sequence ID" value="NZ_QMFB01000011.1"/>
</dbReference>
<dbReference type="Pfam" id="PF02018">
    <property type="entry name" value="CBM_4_9"/>
    <property type="match status" value="1"/>
</dbReference>
<dbReference type="GO" id="GO:0016798">
    <property type="term" value="F:hydrolase activity, acting on glycosyl bonds"/>
    <property type="evidence" value="ECO:0007669"/>
    <property type="project" value="InterPro"/>
</dbReference>
<dbReference type="InterPro" id="IPR008979">
    <property type="entry name" value="Galactose-bd-like_sf"/>
</dbReference>
<feature type="domain" description="Atrophied bacterial Ig" evidence="3">
    <location>
        <begin position="605"/>
        <end position="689"/>
    </location>
</feature>
<name>A0A329MJG8_9BACL</name>
<dbReference type="SUPFAM" id="SSF101898">
    <property type="entry name" value="NHL repeat"/>
    <property type="match status" value="1"/>
</dbReference>
<dbReference type="SUPFAM" id="SSF49785">
    <property type="entry name" value="Galactose-binding domain-like"/>
    <property type="match status" value="3"/>
</dbReference>
<keyword evidence="5" id="KW-1185">Reference proteome</keyword>
<sequence>MFKHEWKKWFRKRLAAILCLTMIGTMLSGVISVRKGEAALLQLDNPGFESGLTGWTQISGSSSMVSSVTSVVYEGAKSLKIVDNVSTSGVMLESGKLNALEGITYTASTKFYQVSRTAGYAKLSIAFYGANQTLIEPVKEASATTGNNAWQDLSVSGIAPSGTLFVSVRIGTTSAYMSTAAYYDDLTLSASDRDMLNQDKQALAIGFAPGEDASAVKHALTLPATGLNGSVISWQSSNPSIISPSGAVSRPPQSEGDQTVTLTANMIYGMESDTRTFIVTVKSCWETLSNPGFETGNLSGWSQLSGTPANLAFDQSRTSSGAYSLKFNDSSNTSAVGAESEKLDAVEGISYSAAVQVYIESGNASIYLRFYSAAGGLISQFSAGSTTRNKWTPLAVTAVAPPGAEYVSVVLFSSSANVGVSYYDSVVLQRTGPTVTNVELPLTNPGFEADMTGWTIESGSMSSVSADSTRAYSGTRSLLINDASAADSFAVVGTAELAAESVTYTATAKVYQKNRENSRAYFYLYFYDEGRRVIQTQSAIGPSTNNNGSAWSDLSIEAQSPVGAKYVSVGISTTSTYKGMLWVDDIKLSVRTKAAAELPTDVQAVTADAASLSIGYIGGDHALSVTGNLNLPAIGLHQTVILWSADRPDLVGRDGTVIRARSDETVHLTAELIRGEQRTTKTFTVRVVSRLPEITTIGDQLFNSDFQEGLTGWKQVLGSSMAVGADEDGYEGKAIRISNNGVLGVVVQSSAVKAERTMEYTTTARIKVNSGAARVELRFYDEQDNFLLAKPLVQGETSSAWRSVGIRGEAPEHTRYLRVVIVAEAGGAADFLLDEIEVSGGDFVQNNRGFESGMLEWSALPGNGAIELDTSNVFKGNRSLKLTSTTGAAPLVTSVSRFAAAGESFAAFSKVLVESGKPVITLAFYDDAGQVLASHSRTIDTPQQEWTDLGVKAAAPAGAKSVSFTLTVDPNSQALFDEAYLTKEFTYLGVPIKLEYIQSSAYGKSPDGRDLAYSVVANEDRGSSFVGVDLDTSELVVQLPIAASSGAFTTLAGSDNNIYVGSYIDGRVYKFVPGASEMIDLGIAVPGQNTLFGLTDGRNGVFYGGTYDQAYVFKYTPGTGFTTFGPNGAGNRFDENEAYVRGMTIDTEENVLYVGIGSHAKLIRYELDTGASQSILPEAYADSTFVYHLKQTGGKLFATVTPNNQVLVLSVEKAVYGSVSASVDAVLENTFAVSDAIDGKVYYVTADQVLHVYDIALRSSSVVLSGGLPVVAGVAPMTLSVINMSNQTAYPGYSVVGFGSVYKGKTGTFVYNIQTNAMKSGAVDLPAANYGPRSLMLGPNGDIYSSNHLGGGTGIYHPLGGVNGMEYGLGQAENGVALDGKMYFGTYTHARIMAYDPSQPWNLHQGGSNPQEVFELNSEYRQDRPFGMAAGDGLLFVGTAPDYGLLGGAIAIYDPHSGNKPTVVTDVVYKQSVVTLAYKDGILYGGTSVWGGLGVDPEEDSAKFFAYDVASHTKLFEIVIAAGKRVITSVTVGSDGKIWGMCEGYVFVYDPATGTIVYNENLFPEINYAEKINPVLYGGQLIAGDDGYMYGNTTGKFFRIHPVTKQKEILRSSSSSFIEKDDLGNMYYSDSKGVWRYAYFDTADQAVTEAN</sequence>
<protein>
    <submittedName>
        <fullName evidence="4">Uncharacterized protein</fullName>
    </submittedName>
</protein>
<dbReference type="OrthoDB" id="843723at2"/>
<evidence type="ECO:0000256" key="1">
    <source>
        <dbReference type="ARBA" id="ARBA00022801"/>
    </source>
</evidence>
<evidence type="ECO:0000313" key="5">
    <source>
        <dbReference type="Proteomes" id="UP000250369"/>
    </source>
</evidence>
<organism evidence="4 5">
    <name type="scientific">Paenibacillus contaminans</name>
    <dbReference type="NCBI Taxonomy" id="450362"/>
    <lineage>
        <taxon>Bacteria</taxon>
        <taxon>Bacillati</taxon>
        <taxon>Bacillota</taxon>
        <taxon>Bacilli</taxon>
        <taxon>Bacillales</taxon>
        <taxon>Paenibacillaceae</taxon>
        <taxon>Paenibacillus</taxon>
    </lineage>
</organism>
<dbReference type="Gene3D" id="2.130.10.10">
    <property type="entry name" value="YVTN repeat-like/Quinoprotein amine dehydrogenase"/>
    <property type="match status" value="1"/>
</dbReference>
<evidence type="ECO:0000259" key="2">
    <source>
        <dbReference type="Pfam" id="PF02018"/>
    </source>
</evidence>
<feature type="domain" description="CBM-cenC" evidence="2">
    <location>
        <begin position="443"/>
        <end position="556"/>
    </location>
</feature>
<dbReference type="SUPFAM" id="SSF63829">
    <property type="entry name" value="Calcium-dependent phosphotriesterase"/>
    <property type="match status" value="1"/>
</dbReference>
<keyword evidence="1" id="KW-0378">Hydrolase</keyword>
<evidence type="ECO:0000259" key="3">
    <source>
        <dbReference type="Pfam" id="PF20578"/>
    </source>
</evidence>
<evidence type="ECO:0000313" key="4">
    <source>
        <dbReference type="EMBL" id="RAV19708.1"/>
    </source>
</evidence>
<reference evidence="4 5" key="1">
    <citation type="journal article" date="2009" name="Int. J. Syst. Evol. Microbiol.">
        <title>Paenibacillus contaminans sp. nov., isolated from a contaminated laboratory plate.</title>
        <authorList>
            <person name="Chou J.H."/>
            <person name="Lee J.H."/>
            <person name="Lin M.C."/>
            <person name="Chang P.S."/>
            <person name="Arun A.B."/>
            <person name="Young C.C."/>
            <person name="Chen W.M."/>
        </authorList>
    </citation>
    <scope>NUCLEOTIDE SEQUENCE [LARGE SCALE GENOMIC DNA]</scope>
    <source>
        <strain evidence="4 5">CKOBP-6</strain>
    </source>
</reference>
<comment type="caution">
    <text evidence="4">The sequence shown here is derived from an EMBL/GenBank/DDBJ whole genome shotgun (WGS) entry which is preliminary data.</text>
</comment>